<dbReference type="AlphaFoldDB" id="A0AAX2JEV8"/>
<dbReference type="RefSeq" id="WP_005978549.1">
    <property type="nucleotide sequence ID" value="NZ_CABKNW010000004.1"/>
</dbReference>
<sequence>MIEIENIGRMIERAIEKSRKLKEGILKAQWKDITGKLSEKSQVLYIKENMLYIVVESSSVLHFMEMNKKKYIDKVNEILNANIINNMSFRISKIKEEEIYNDVYTANNNLSEEEVSEDKYLDIDLNEMNIFQKIEYLKKSAEKKEQRLLKAGYKKCPECGAYFKSPKDMCKICQDKKGRG</sequence>
<dbReference type="GeneID" id="78454389"/>
<dbReference type="EMBL" id="LS483487">
    <property type="protein sequence ID" value="SQJ15799.1"/>
    <property type="molecule type" value="Genomic_DNA"/>
</dbReference>
<accession>A0AAX2JEV8</accession>
<dbReference type="Pfam" id="PF05258">
    <property type="entry name" value="DciA"/>
    <property type="match status" value="1"/>
</dbReference>
<protein>
    <submittedName>
        <fullName evidence="1">Zn-ribbon-containing, possibly RNA-binding protein and truncated derivatives</fullName>
    </submittedName>
</protein>
<dbReference type="KEGG" id="ful:C4N20_06180"/>
<evidence type="ECO:0000313" key="1">
    <source>
        <dbReference type="EMBL" id="SQJ15799.1"/>
    </source>
</evidence>
<evidence type="ECO:0000313" key="2">
    <source>
        <dbReference type="Proteomes" id="UP000249008"/>
    </source>
</evidence>
<reference evidence="1 2" key="1">
    <citation type="submission" date="2018-06" db="EMBL/GenBank/DDBJ databases">
        <authorList>
            <consortium name="Pathogen Informatics"/>
            <person name="Doyle S."/>
        </authorList>
    </citation>
    <scope>NUCLEOTIDE SEQUENCE [LARGE SCALE GENOMIC DNA]</scope>
    <source>
        <strain evidence="1 2">NCTC12112</strain>
    </source>
</reference>
<organism evidence="1 2">
    <name type="scientific">Fusobacterium ulcerans</name>
    <dbReference type="NCBI Taxonomy" id="861"/>
    <lineage>
        <taxon>Bacteria</taxon>
        <taxon>Fusobacteriati</taxon>
        <taxon>Fusobacteriota</taxon>
        <taxon>Fusobacteriia</taxon>
        <taxon>Fusobacteriales</taxon>
        <taxon>Fusobacteriaceae</taxon>
        <taxon>Fusobacterium</taxon>
    </lineage>
</organism>
<proteinExistence type="predicted"/>
<dbReference type="Proteomes" id="UP000249008">
    <property type="component" value="Chromosome 1"/>
</dbReference>
<name>A0AAX2JEV8_9FUSO</name>
<dbReference type="InterPro" id="IPR007922">
    <property type="entry name" value="DciA-like"/>
</dbReference>
<gene>
    <name evidence="1" type="ORF">NCTC12112_03125</name>
</gene>